<name>A0A8H5EVG8_9AGAR</name>
<feature type="compositionally biased region" description="Low complexity" evidence="1">
    <location>
        <begin position="202"/>
        <end position="223"/>
    </location>
</feature>
<dbReference type="Proteomes" id="UP000567179">
    <property type="component" value="Unassembled WGS sequence"/>
</dbReference>
<feature type="compositionally biased region" description="Low complexity" evidence="1">
    <location>
        <begin position="174"/>
        <end position="188"/>
    </location>
</feature>
<dbReference type="InterPro" id="IPR009027">
    <property type="entry name" value="Ribosomal_bL9/RNase_H1_N"/>
</dbReference>
<evidence type="ECO:0000256" key="1">
    <source>
        <dbReference type="SAM" id="MobiDB-lite"/>
    </source>
</evidence>
<evidence type="ECO:0000313" key="4">
    <source>
        <dbReference type="Proteomes" id="UP000567179"/>
    </source>
</evidence>
<gene>
    <name evidence="3" type="ORF">D9619_013673</name>
</gene>
<feature type="domain" description="Ribonuclease H1 N-terminal" evidence="2">
    <location>
        <begin position="46"/>
        <end position="87"/>
    </location>
</feature>
<proteinExistence type="predicted"/>
<evidence type="ECO:0000313" key="3">
    <source>
        <dbReference type="EMBL" id="KAF5313797.1"/>
    </source>
</evidence>
<evidence type="ECO:0000259" key="2">
    <source>
        <dbReference type="Pfam" id="PF01693"/>
    </source>
</evidence>
<dbReference type="AlphaFoldDB" id="A0A8H5EVG8"/>
<dbReference type="InterPro" id="IPR037056">
    <property type="entry name" value="RNase_H1_N_sf"/>
</dbReference>
<dbReference type="Gene3D" id="3.40.970.10">
    <property type="entry name" value="Ribonuclease H1, N-terminal domain"/>
    <property type="match status" value="1"/>
</dbReference>
<feature type="region of interest" description="Disordered" evidence="1">
    <location>
        <begin position="129"/>
        <end position="234"/>
    </location>
</feature>
<accession>A0A8H5EVG8</accession>
<comment type="caution">
    <text evidence="3">The sequence shown here is derived from an EMBL/GenBank/DDBJ whole genome shotgun (WGS) entry which is preliminary data.</text>
</comment>
<reference evidence="3 4" key="1">
    <citation type="journal article" date="2020" name="ISME J.">
        <title>Uncovering the hidden diversity of litter-decomposition mechanisms in mushroom-forming fungi.</title>
        <authorList>
            <person name="Floudas D."/>
            <person name="Bentzer J."/>
            <person name="Ahren D."/>
            <person name="Johansson T."/>
            <person name="Persson P."/>
            <person name="Tunlid A."/>
        </authorList>
    </citation>
    <scope>NUCLEOTIDE SEQUENCE [LARGE SCALE GENOMIC DNA]</scope>
    <source>
        <strain evidence="3 4">CBS 101986</strain>
    </source>
</reference>
<keyword evidence="4" id="KW-1185">Reference proteome</keyword>
<dbReference type="InterPro" id="IPR011320">
    <property type="entry name" value="RNase_H1_N"/>
</dbReference>
<dbReference type="SUPFAM" id="SSF55658">
    <property type="entry name" value="L9 N-domain-like"/>
    <property type="match status" value="1"/>
</dbReference>
<organism evidence="3 4">
    <name type="scientific">Psilocybe cf. subviscida</name>
    <dbReference type="NCBI Taxonomy" id="2480587"/>
    <lineage>
        <taxon>Eukaryota</taxon>
        <taxon>Fungi</taxon>
        <taxon>Dikarya</taxon>
        <taxon>Basidiomycota</taxon>
        <taxon>Agaricomycotina</taxon>
        <taxon>Agaricomycetes</taxon>
        <taxon>Agaricomycetidae</taxon>
        <taxon>Agaricales</taxon>
        <taxon>Agaricineae</taxon>
        <taxon>Strophariaceae</taxon>
        <taxon>Psilocybe</taxon>
    </lineage>
</organism>
<sequence>MSDIPPPTDASIVSQYSYHEPIGIDPRIPHPTAFRLPPPILTGKKKVYVITAGVLPGLYRSWAEAQAQILQVKNSSHKSFANWEQALVYYSDVYNRRLIQILPPPPPGTGATRGAPFLVLSRVSTPAPQAGHVAQPIAVSDSPPVNWRRSRTASSRPVYVIEDSPSPECSPLCASTKTSTGSSSSLAKGKGKAKSRKPPAPSGSSDHSSTNTPSSESSITTSDPPTPIRKTPDSRAHLYASPVPLSSQTSSLQATASSPPLERRLFPVPLVANATVTATATASSSSGPTSLTMTLSMSLAPAPTPPRPAPAPVREASAPPLPVSQALSFFNGIDDSSDNSDCGHTGVGFDWKYEFTPEDLENLMIQEDIEHYLNSTPPHHINPALPGMP</sequence>
<dbReference type="Pfam" id="PF01693">
    <property type="entry name" value="Cauli_VI"/>
    <property type="match status" value="1"/>
</dbReference>
<dbReference type="EMBL" id="JAACJJ010000047">
    <property type="protein sequence ID" value="KAF5313797.1"/>
    <property type="molecule type" value="Genomic_DNA"/>
</dbReference>
<protein>
    <recommendedName>
        <fullName evidence="2">Ribonuclease H1 N-terminal domain-containing protein</fullName>
    </recommendedName>
</protein>